<evidence type="ECO:0000313" key="2">
    <source>
        <dbReference type="EMBL" id="MBO0934380.1"/>
    </source>
</evidence>
<dbReference type="SUPFAM" id="SSF101478">
    <property type="entry name" value="ADP-ribosylglycohydrolase"/>
    <property type="match status" value="1"/>
</dbReference>
<dbReference type="EMBL" id="JAFMYU010000030">
    <property type="protein sequence ID" value="MBO0934380.1"/>
    <property type="molecule type" value="Genomic_DNA"/>
</dbReference>
<sequence length="182" mass="19778">MSVDDGEQLLELIKLNSTRNGAAMRAYVIGVLKDEVDVLVIAALQARVTHNTQLAVEAAQAVALMAHYFIYQKGGQQQVGTYLESRLGGSWNTPWQGEVGMTANEAVQAAVTLIKQETSLSQMLRQAINFGGDVDTVAAITLGCASRCTTVQDDLPAFLVNQLENGPYGRDYLQRIDNQLFS</sequence>
<dbReference type="Proteomes" id="UP000664795">
    <property type="component" value="Unassembled WGS sequence"/>
</dbReference>
<dbReference type="Gene3D" id="1.10.4080.10">
    <property type="entry name" value="ADP-ribosylation/Crystallin J1"/>
    <property type="match status" value="1"/>
</dbReference>
<feature type="binding site" evidence="1">
    <location>
        <position position="133"/>
    </location>
    <ligand>
        <name>Mg(2+)</name>
        <dbReference type="ChEBI" id="CHEBI:18420"/>
        <label>1</label>
    </ligand>
</feature>
<evidence type="ECO:0000256" key="1">
    <source>
        <dbReference type="PIRSR" id="PIRSR605502-1"/>
    </source>
</evidence>
<keyword evidence="3" id="KW-1185">Reference proteome</keyword>
<organism evidence="2 3">
    <name type="scientific">Fibrella aquatilis</name>
    <dbReference type="NCBI Taxonomy" id="2817059"/>
    <lineage>
        <taxon>Bacteria</taxon>
        <taxon>Pseudomonadati</taxon>
        <taxon>Bacteroidota</taxon>
        <taxon>Cytophagia</taxon>
        <taxon>Cytophagales</taxon>
        <taxon>Spirosomataceae</taxon>
        <taxon>Fibrella</taxon>
    </lineage>
</organism>
<comment type="cofactor">
    <cofactor evidence="1">
        <name>Mg(2+)</name>
        <dbReference type="ChEBI" id="CHEBI:18420"/>
    </cofactor>
    <text evidence="1">Binds 2 magnesium ions per subunit.</text>
</comment>
<comment type="caution">
    <text evidence="2">The sequence shown here is derived from an EMBL/GenBank/DDBJ whole genome shotgun (WGS) entry which is preliminary data.</text>
</comment>
<reference evidence="2 3" key="1">
    <citation type="submission" date="2021-03" db="EMBL/GenBank/DDBJ databases">
        <title>Fibrella sp. HMF5036 genome sequencing and assembly.</title>
        <authorList>
            <person name="Kang H."/>
            <person name="Kim H."/>
            <person name="Bae S."/>
            <person name="Joh K."/>
        </authorList>
    </citation>
    <scope>NUCLEOTIDE SEQUENCE [LARGE SCALE GENOMIC DNA]</scope>
    <source>
        <strain evidence="2 3">HMF5036</strain>
    </source>
</reference>
<keyword evidence="1" id="KW-0460">Magnesium</keyword>
<dbReference type="AlphaFoldDB" id="A0A939GCM6"/>
<protein>
    <submittedName>
        <fullName evidence="2">ADP-ribosylglycohydrolase family protein</fullName>
    </submittedName>
</protein>
<keyword evidence="1" id="KW-0479">Metal-binding</keyword>
<accession>A0A939GCM6</accession>
<gene>
    <name evidence="2" type="ORF">J2I48_25450</name>
</gene>
<evidence type="ECO:0000313" key="3">
    <source>
        <dbReference type="Proteomes" id="UP000664795"/>
    </source>
</evidence>
<name>A0A939GCM6_9BACT</name>
<dbReference type="InterPro" id="IPR005502">
    <property type="entry name" value="Ribosyl_crysJ1"/>
</dbReference>
<dbReference type="InterPro" id="IPR036705">
    <property type="entry name" value="Ribosyl_crysJ1_sf"/>
</dbReference>
<proteinExistence type="predicted"/>
<dbReference type="GO" id="GO:0046872">
    <property type="term" value="F:metal ion binding"/>
    <property type="evidence" value="ECO:0007669"/>
    <property type="project" value="UniProtKB-KW"/>
</dbReference>
<feature type="binding site" evidence="1">
    <location>
        <position position="135"/>
    </location>
    <ligand>
        <name>Mg(2+)</name>
        <dbReference type="ChEBI" id="CHEBI:18420"/>
        <label>1</label>
    </ligand>
</feature>
<feature type="binding site" evidence="1">
    <location>
        <position position="136"/>
    </location>
    <ligand>
        <name>Mg(2+)</name>
        <dbReference type="ChEBI" id="CHEBI:18420"/>
        <label>1</label>
    </ligand>
</feature>
<dbReference type="Pfam" id="PF03747">
    <property type="entry name" value="ADP_ribosyl_GH"/>
    <property type="match status" value="1"/>
</dbReference>